<dbReference type="Proteomes" id="UP000677228">
    <property type="component" value="Unassembled WGS sequence"/>
</dbReference>
<dbReference type="EMBL" id="CAJNOQ010002350">
    <property type="protein sequence ID" value="CAF0953595.1"/>
    <property type="molecule type" value="Genomic_DNA"/>
</dbReference>
<dbReference type="EMBL" id="CAJNOK010010108">
    <property type="protein sequence ID" value="CAF1106545.1"/>
    <property type="molecule type" value="Genomic_DNA"/>
</dbReference>
<dbReference type="EMBL" id="CAJOBA010011397">
    <property type="protein sequence ID" value="CAF3870408.1"/>
    <property type="molecule type" value="Genomic_DNA"/>
</dbReference>
<name>A0A814DCR8_9BILA</name>
<gene>
    <name evidence="1" type="ORF">GPM918_LOCUS11378</name>
    <name evidence="2" type="ORF">OVA965_LOCUS19553</name>
    <name evidence="3" type="ORF">SRO942_LOCUS11377</name>
    <name evidence="4" type="ORF">TMI583_LOCUS19628</name>
</gene>
<evidence type="ECO:0000313" key="4">
    <source>
        <dbReference type="EMBL" id="CAF3870408.1"/>
    </source>
</evidence>
<protein>
    <submittedName>
        <fullName evidence="1">Uncharacterized protein</fullName>
    </submittedName>
</protein>
<organism evidence="1 5">
    <name type="scientific">Didymodactylos carnosus</name>
    <dbReference type="NCBI Taxonomy" id="1234261"/>
    <lineage>
        <taxon>Eukaryota</taxon>
        <taxon>Metazoa</taxon>
        <taxon>Spiralia</taxon>
        <taxon>Gnathifera</taxon>
        <taxon>Rotifera</taxon>
        <taxon>Eurotatoria</taxon>
        <taxon>Bdelloidea</taxon>
        <taxon>Philodinida</taxon>
        <taxon>Philodinidae</taxon>
        <taxon>Didymodactylos</taxon>
    </lineage>
</organism>
<evidence type="ECO:0000313" key="5">
    <source>
        <dbReference type="Proteomes" id="UP000663829"/>
    </source>
</evidence>
<dbReference type="AlphaFoldDB" id="A0A814DCR8"/>
<dbReference type="Proteomes" id="UP000681722">
    <property type="component" value="Unassembled WGS sequence"/>
</dbReference>
<evidence type="ECO:0000313" key="1">
    <source>
        <dbReference type="EMBL" id="CAF0953595.1"/>
    </source>
</evidence>
<evidence type="ECO:0000313" key="2">
    <source>
        <dbReference type="EMBL" id="CAF1106545.1"/>
    </source>
</evidence>
<dbReference type="Proteomes" id="UP000682733">
    <property type="component" value="Unassembled WGS sequence"/>
</dbReference>
<evidence type="ECO:0000313" key="3">
    <source>
        <dbReference type="EMBL" id="CAF3728970.1"/>
    </source>
</evidence>
<dbReference type="Proteomes" id="UP000663829">
    <property type="component" value="Unassembled WGS sequence"/>
</dbReference>
<sequence length="293" mass="33194">MMVLKQGRNDRRLFLTMKTTIGQPPANCVCYPPNHGPSPPPPDIKTCNTRGCSRGSNPYCYIYPLNLGRNNYYNYRGCNCPYYSYDHVIDNGAYYNFNGFPTFYNYTTCTDFGSNARDAHGNVPPDGNNAIDCCNFCCDPNDPTTITTDATTITTTAITTDATTIITTDATTIITTTTNTNTTTIRPTSGYNIVGVTKHLKIWITSLKTTKNRRLRQGGNFLNYYASACILAMKTVRRTDDDYMQAFFKAMKCNINVYDATKKFYSFITIKVRTDMFFFAFQHWSKALDIFFK</sequence>
<accession>A0A814DCR8</accession>
<comment type="caution">
    <text evidence="1">The sequence shown here is derived from an EMBL/GenBank/DDBJ whole genome shotgun (WGS) entry which is preliminary data.</text>
</comment>
<keyword evidence="5" id="KW-1185">Reference proteome</keyword>
<proteinExistence type="predicted"/>
<dbReference type="EMBL" id="CAJOBC010002349">
    <property type="protein sequence ID" value="CAF3728970.1"/>
    <property type="molecule type" value="Genomic_DNA"/>
</dbReference>
<reference evidence="1" key="1">
    <citation type="submission" date="2021-02" db="EMBL/GenBank/DDBJ databases">
        <authorList>
            <person name="Nowell W R."/>
        </authorList>
    </citation>
    <scope>NUCLEOTIDE SEQUENCE</scope>
</reference>